<proteinExistence type="predicted"/>
<dbReference type="Proteomes" id="UP001271780">
    <property type="component" value="Unassembled WGS sequence"/>
</dbReference>
<accession>A0ABU4XLT9</accession>
<reference evidence="1 2" key="1">
    <citation type="submission" date="2023-08" db="EMBL/GenBank/DDBJ databases">
        <title>Implementing the SeqCode for naming new Mesorhizobium species isolated from Vachellia karroo root nodules.</title>
        <authorList>
            <person name="Van Lill M."/>
        </authorList>
    </citation>
    <scope>NUCLEOTIDE SEQUENCE [LARGE SCALE GENOMIC DNA]</scope>
    <source>
        <strain evidence="1 2">VK23A</strain>
    </source>
</reference>
<dbReference type="EMBL" id="JAVIIZ010000018">
    <property type="protein sequence ID" value="MDX8475221.1"/>
    <property type="molecule type" value="Genomic_DNA"/>
</dbReference>
<comment type="caution">
    <text evidence="1">The sequence shown here is derived from an EMBL/GenBank/DDBJ whole genome shotgun (WGS) entry which is preliminary data.</text>
</comment>
<evidence type="ECO:0000313" key="2">
    <source>
        <dbReference type="Proteomes" id="UP001271780"/>
    </source>
</evidence>
<protein>
    <submittedName>
        <fullName evidence="1">Uncharacterized protein</fullName>
    </submittedName>
</protein>
<sequence>MAVEVAELADDGHPGCFLRFDELPVKECNQRFAPAGFQRVLPELDDRRGRAERGFVSSKMHGFFQNRVIVLFVKQTGCPVLSI</sequence>
<keyword evidence="2" id="KW-1185">Reference proteome</keyword>
<name>A0ABU4XLT9_9HYPH</name>
<evidence type="ECO:0000313" key="1">
    <source>
        <dbReference type="EMBL" id="MDX8475221.1"/>
    </source>
</evidence>
<organism evidence="1 2">
    <name type="scientific">Mesorhizobium dulcispinae</name>
    <dbReference type="NCBI Taxonomy" id="3072316"/>
    <lineage>
        <taxon>Bacteria</taxon>
        <taxon>Pseudomonadati</taxon>
        <taxon>Pseudomonadota</taxon>
        <taxon>Alphaproteobacteria</taxon>
        <taxon>Hyphomicrobiales</taxon>
        <taxon>Phyllobacteriaceae</taxon>
        <taxon>Mesorhizobium</taxon>
    </lineage>
</organism>
<gene>
    <name evidence="1" type="ORF">RFM27_24305</name>
</gene>